<dbReference type="EMBL" id="LAZR01015357">
    <property type="protein sequence ID" value="KKM13544.1"/>
    <property type="molecule type" value="Genomic_DNA"/>
</dbReference>
<evidence type="ECO:0000313" key="1">
    <source>
        <dbReference type="EMBL" id="KKM13544.1"/>
    </source>
</evidence>
<organism evidence="1">
    <name type="scientific">marine sediment metagenome</name>
    <dbReference type="NCBI Taxonomy" id="412755"/>
    <lineage>
        <taxon>unclassified sequences</taxon>
        <taxon>metagenomes</taxon>
        <taxon>ecological metagenomes</taxon>
    </lineage>
</organism>
<gene>
    <name evidence="1" type="ORF">LCGC14_1715230</name>
</gene>
<protein>
    <submittedName>
        <fullName evidence="1">Uncharacterized protein</fullName>
    </submittedName>
</protein>
<name>A0A0F9I1K8_9ZZZZ</name>
<reference evidence="1" key="1">
    <citation type="journal article" date="2015" name="Nature">
        <title>Complex archaea that bridge the gap between prokaryotes and eukaryotes.</title>
        <authorList>
            <person name="Spang A."/>
            <person name="Saw J.H."/>
            <person name="Jorgensen S.L."/>
            <person name="Zaremba-Niedzwiedzka K."/>
            <person name="Martijn J."/>
            <person name="Lind A.E."/>
            <person name="van Eijk R."/>
            <person name="Schleper C."/>
            <person name="Guy L."/>
            <person name="Ettema T.J."/>
        </authorList>
    </citation>
    <scope>NUCLEOTIDE SEQUENCE</scope>
</reference>
<sequence>MKLPKGIVIIECHQIDLSDKDIIQLKTWEDFLWLVGTGPTIYKLKNVYYDISGQIAYIWQDKNNG</sequence>
<dbReference type="AlphaFoldDB" id="A0A0F9I1K8"/>
<accession>A0A0F9I1K8</accession>
<proteinExistence type="predicted"/>
<comment type="caution">
    <text evidence="1">The sequence shown here is derived from an EMBL/GenBank/DDBJ whole genome shotgun (WGS) entry which is preliminary data.</text>
</comment>